<dbReference type="AlphaFoldDB" id="A0A381U1A0"/>
<name>A0A381U1A0_9ZZZZ</name>
<organism evidence="1">
    <name type="scientific">marine metagenome</name>
    <dbReference type="NCBI Taxonomy" id="408172"/>
    <lineage>
        <taxon>unclassified sequences</taxon>
        <taxon>metagenomes</taxon>
        <taxon>ecological metagenomes</taxon>
    </lineage>
</organism>
<protein>
    <submittedName>
        <fullName evidence="1">Uncharacterized protein</fullName>
    </submittedName>
</protein>
<accession>A0A381U1A0</accession>
<reference evidence="1" key="1">
    <citation type="submission" date="2018-05" db="EMBL/GenBank/DDBJ databases">
        <authorList>
            <person name="Lanie J.A."/>
            <person name="Ng W.-L."/>
            <person name="Kazmierczak K.M."/>
            <person name="Andrzejewski T.M."/>
            <person name="Davidsen T.M."/>
            <person name="Wayne K.J."/>
            <person name="Tettelin H."/>
            <person name="Glass J.I."/>
            <person name="Rusch D."/>
            <person name="Podicherti R."/>
            <person name="Tsui H.-C.T."/>
            <person name="Winkler M.E."/>
        </authorList>
    </citation>
    <scope>NUCLEOTIDE SEQUENCE</scope>
</reference>
<proteinExistence type="predicted"/>
<dbReference type="EMBL" id="UINC01005544">
    <property type="protein sequence ID" value="SVA21995.1"/>
    <property type="molecule type" value="Genomic_DNA"/>
</dbReference>
<evidence type="ECO:0000313" key="1">
    <source>
        <dbReference type="EMBL" id="SVA21995.1"/>
    </source>
</evidence>
<sequence>MKEDLDYYLILQHSISGIDQSRIAMQN</sequence>
<gene>
    <name evidence="1" type="ORF">METZ01_LOCUS74849</name>
</gene>